<dbReference type="RefSeq" id="WP_002682553.1">
    <property type="nucleotide sequence ID" value="NZ_CM001795.1"/>
</dbReference>
<comment type="caution">
    <text evidence="2">The sequence shown here is derived from an EMBL/GenBank/DDBJ whole genome shotgun (WGS) entry which is preliminary data.</text>
</comment>
<name>A0A0E2E7Q7_TREDN</name>
<dbReference type="PATRIC" id="fig|999432.5.peg.79"/>
<dbReference type="Gene3D" id="3.40.50.10360">
    <property type="entry name" value="Hypothetical protein TT1679"/>
    <property type="match status" value="1"/>
</dbReference>
<dbReference type="Pfam" id="PF04260">
    <property type="entry name" value="DUF436"/>
    <property type="match status" value="1"/>
</dbReference>
<dbReference type="HAMAP" id="MF_00800">
    <property type="entry name" value="UPF0340"/>
    <property type="match status" value="1"/>
</dbReference>
<dbReference type="SUPFAM" id="SSF110710">
    <property type="entry name" value="TTHA0583/YokD-like"/>
    <property type="match status" value="1"/>
</dbReference>
<comment type="similarity">
    <text evidence="1">Belongs to the UPF0340 family.</text>
</comment>
<evidence type="ECO:0000313" key="2">
    <source>
        <dbReference type="EMBL" id="EMB35885.1"/>
    </source>
</evidence>
<dbReference type="InterPro" id="IPR006340">
    <property type="entry name" value="DUF436"/>
</dbReference>
<dbReference type="Proteomes" id="UP000011705">
    <property type="component" value="Chromosome"/>
</dbReference>
<accession>A0A0E2E7Q7</accession>
<evidence type="ECO:0000256" key="1">
    <source>
        <dbReference type="HAMAP-Rule" id="MF_00800"/>
    </source>
</evidence>
<reference evidence="2" key="1">
    <citation type="submission" date="2012-01" db="EMBL/GenBank/DDBJ databases">
        <title>The Genome Sequence of Treponema denticola H-22.</title>
        <authorList>
            <consortium name="The Broad Institute Genome Sequencing Platform"/>
            <person name="Earl A."/>
            <person name="Ward D."/>
            <person name="Feldgarden M."/>
            <person name="Gevers D."/>
            <person name="Blanton J.M."/>
            <person name="Fenno C.J."/>
            <person name="Baranova O.V."/>
            <person name="Mathney J."/>
            <person name="Dewhirst F.E."/>
            <person name="Izard J."/>
            <person name="Young S.K."/>
            <person name="Zeng Q."/>
            <person name="Gargeya S."/>
            <person name="Fitzgerald M."/>
            <person name="Haas B."/>
            <person name="Abouelleil A."/>
            <person name="Alvarado L."/>
            <person name="Arachchi H.M."/>
            <person name="Berlin A."/>
            <person name="Chapman S.B."/>
            <person name="Gearin G."/>
            <person name="Goldberg J."/>
            <person name="Griggs A."/>
            <person name="Gujja S."/>
            <person name="Hansen M."/>
            <person name="Heiman D."/>
            <person name="Howarth C."/>
            <person name="Larimer J."/>
            <person name="Lui A."/>
            <person name="MacDonald P.J.P."/>
            <person name="McCowen C."/>
            <person name="Montmayeur A."/>
            <person name="Murphy C."/>
            <person name="Neiman D."/>
            <person name="Pearson M."/>
            <person name="Priest M."/>
            <person name="Roberts A."/>
            <person name="Saif S."/>
            <person name="Shea T."/>
            <person name="Sisk P."/>
            <person name="Stolte C."/>
            <person name="Sykes S."/>
            <person name="Wortman J."/>
            <person name="Nusbaum C."/>
            <person name="Birren B."/>
        </authorList>
    </citation>
    <scope>NUCLEOTIDE SEQUENCE [LARGE SCALE GENOMIC DNA]</scope>
    <source>
        <strain evidence="2">H-22</strain>
    </source>
</reference>
<protein>
    <recommendedName>
        <fullName evidence="1">UPF0340 protein HMPREF9726_00077</fullName>
    </recommendedName>
</protein>
<dbReference type="EMBL" id="AGDV01000001">
    <property type="protein sequence ID" value="EMB35885.1"/>
    <property type="molecule type" value="Genomic_DNA"/>
</dbReference>
<dbReference type="AlphaFoldDB" id="A0A0E2E7Q7"/>
<proteinExistence type="inferred from homology"/>
<dbReference type="NCBIfam" id="TIGR01440">
    <property type="entry name" value="TIGR01440 family protein"/>
    <property type="match status" value="1"/>
</dbReference>
<organism evidence="2">
    <name type="scientific">Treponema denticola H-22</name>
    <dbReference type="NCBI Taxonomy" id="999432"/>
    <lineage>
        <taxon>Bacteria</taxon>
        <taxon>Pseudomonadati</taxon>
        <taxon>Spirochaetota</taxon>
        <taxon>Spirochaetia</taxon>
        <taxon>Spirochaetales</taxon>
        <taxon>Treponemataceae</taxon>
        <taxon>Treponema</taxon>
    </lineage>
</organism>
<dbReference type="PIRSF" id="PIRSF007510">
    <property type="entry name" value="UCP007510"/>
    <property type="match status" value="1"/>
</dbReference>
<dbReference type="HOGENOM" id="CLU_106658_0_0_12"/>
<dbReference type="InterPro" id="IPR028345">
    <property type="entry name" value="Antibiotic_NAT-like"/>
</dbReference>
<gene>
    <name evidence="2" type="ORF">HMPREF9726_00077</name>
</gene>
<sequence>MNGIDLEKIKEETIAALNELLEAASLKAGDILVLGCSTSEVSGGVIGKASNEEAGRTIVSALLSVLEPKGIFLAVQGCEHINRALVIEKESQEKYGFEEVSVVPALHAGGAASLAAYNLFKSPVMIEHVRAHAGMDIGDTEIGMHVKFVQVPVRLKTKYIGSARLTALKSRPKLIGGERAVYEKVL</sequence>